<feature type="region of interest" description="Disordered" evidence="1">
    <location>
        <begin position="63"/>
        <end position="99"/>
    </location>
</feature>
<gene>
    <name evidence="2" type="ORF">BN851_0065460</name>
</gene>
<comment type="caution">
    <text evidence="2">The sequence shown here is derived from an EMBL/GenBank/DDBJ whole genome shotgun (WGS) entry which is preliminary data.</text>
</comment>
<organism evidence="2">
    <name type="scientific">Fusarium acuminatum CS5907</name>
    <dbReference type="NCBI Taxonomy" id="1318461"/>
    <lineage>
        <taxon>Eukaryota</taxon>
        <taxon>Fungi</taxon>
        <taxon>Dikarya</taxon>
        <taxon>Ascomycota</taxon>
        <taxon>Pezizomycotina</taxon>
        <taxon>Sordariomycetes</taxon>
        <taxon>Hypocreomycetidae</taxon>
        <taxon>Hypocreales</taxon>
        <taxon>Nectriaceae</taxon>
        <taxon>Fusarium</taxon>
        <taxon>Fusarium tricinctum species complex</taxon>
    </lineage>
</organism>
<protein>
    <submittedName>
        <fullName evidence="2">WGS project CBMG000000000 data, contig CS5907-c001237</fullName>
    </submittedName>
</protein>
<evidence type="ECO:0000313" key="2">
    <source>
        <dbReference type="EMBL" id="CEG03534.1"/>
    </source>
</evidence>
<dbReference type="AlphaFoldDB" id="A0A096PF13"/>
<name>A0A096PF13_9HYPO</name>
<evidence type="ECO:0000256" key="1">
    <source>
        <dbReference type="SAM" id="MobiDB-lite"/>
    </source>
</evidence>
<dbReference type="EMBL" id="CBMG010001233">
    <property type="protein sequence ID" value="CEG03534.1"/>
    <property type="molecule type" value="Genomic_DNA"/>
</dbReference>
<proteinExistence type="predicted"/>
<accession>A0A096PF13</accession>
<reference evidence="2" key="1">
    <citation type="submission" date="2013-05" db="EMBL/GenBank/DDBJ databases">
        <title>Draft genome sequences of six wheat associated Fusarium spp. isolates.</title>
        <authorList>
            <person name="Moolhuijzen P.M."/>
            <person name="Manners J.M."/>
            <person name="Wilcox S."/>
            <person name="Bellgard M.I."/>
            <person name="Gardiner D.M."/>
        </authorList>
    </citation>
    <scope>NUCLEOTIDE SEQUENCE</scope>
    <source>
        <strain evidence="2">CS5907</strain>
        <strain evidence="2">CS5907</strain>
    </source>
</reference>
<sequence>MVTSPRQMLNRPVVPGLLGLQSQVFWPQHLLTIHSVDLIMASTFGLRGVTDMALNGLHVLAKRSKGMPTTGSGGSRPETKGQGSGKGVPRWDQEAEESTLEQLYRRRNQHLAVSQVLRVRRRSDR</sequence>